<dbReference type="EMBL" id="DF144181">
    <property type="protein sequence ID" value="GAA56193.1"/>
    <property type="molecule type" value="Genomic_DNA"/>
</dbReference>
<name>G7YTB3_CLOSI</name>
<dbReference type="Proteomes" id="UP000008909">
    <property type="component" value="Unassembled WGS sequence"/>
</dbReference>
<reference key="2">
    <citation type="submission" date="2011-10" db="EMBL/GenBank/DDBJ databases">
        <title>The genome and transcriptome sequence of Clonorchis sinensis provide insights into the carcinogenic liver fluke.</title>
        <authorList>
            <person name="Wang X."/>
            <person name="Huang Y."/>
            <person name="Chen W."/>
            <person name="Liu H."/>
            <person name="Guo L."/>
            <person name="Chen Y."/>
            <person name="Luo F."/>
            <person name="Zhou W."/>
            <person name="Sun J."/>
            <person name="Mao Q."/>
            <person name="Liang P."/>
            <person name="Zhou C."/>
            <person name="Tian Y."/>
            <person name="Men J."/>
            <person name="Lv X."/>
            <person name="Huang L."/>
            <person name="Zhou J."/>
            <person name="Hu Y."/>
            <person name="Li R."/>
            <person name="Zhang F."/>
            <person name="Lei H."/>
            <person name="Li X."/>
            <person name="Hu X."/>
            <person name="Liang C."/>
            <person name="Xu J."/>
            <person name="Wu Z."/>
            <person name="Yu X."/>
        </authorList>
    </citation>
    <scope>NUCLEOTIDE SEQUENCE</scope>
    <source>
        <strain>Henan</strain>
    </source>
</reference>
<evidence type="ECO:0000313" key="1">
    <source>
        <dbReference type="EMBL" id="GAA56193.1"/>
    </source>
</evidence>
<gene>
    <name evidence="1" type="ORF">CLF_110235</name>
</gene>
<evidence type="ECO:0000313" key="2">
    <source>
        <dbReference type="Proteomes" id="UP000008909"/>
    </source>
</evidence>
<reference evidence="1" key="1">
    <citation type="journal article" date="2011" name="Genome Biol.">
        <title>The draft genome of the carcinogenic human liver fluke Clonorchis sinensis.</title>
        <authorList>
            <person name="Wang X."/>
            <person name="Chen W."/>
            <person name="Huang Y."/>
            <person name="Sun J."/>
            <person name="Men J."/>
            <person name="Liu H."/>
            <person name="Luo F."/>
            <person name="Guo L."/>
            <person name="Lv X."/>
            <person name="Deng C."/>
            <person name="Zhou C."/>
            <person name="Fan Y."/>
            <person name="Li X."/>
            <person name="Huang L."/>
            <person name="Hu Y."/>
            <person name="Liang C."/>
            <person name="Hu X."/>
            <person name="Xu J."/>
            <person name="Yu X."/>
        </authorList>
    </citation>
    <scope>NUCLEOTIDE SEQUENCE [LARGE SCALE GENOMIC DNA]</scope>
    <source>
        <strain evidence="1">Henan</strain>
    </source>
</reference>
<evidence type="ECO:0008006" key="3">
    <source>
        <dbReference type="Google" id="ProtNLM"/>
    </source>
</evidence>
<sequence>MVLLVIRASIQPTTGKSPFMLMYGRRPCLPVDQEIGLWPITRLPPAELDEERGKARENLTTIQKRTRQKTASRKARSFPIGAKVKWKDHQKPGRSGLGSRKLGSRWQGPFVVIDRRGNVYTIQDSRGSKRVNGTQLRKWHDTPEERPIRPAAEDDLTKVNEQPWHADDLLKGEDSTRYNSSDVFSVGSLKTYFYRIPHHNVISSVFTNWLLNGRCVKDKNMDYPWFS</sequence>
<keyword evidence="2" id="KW-1185">Reference proteome</keyword>
<organism evidence="1 2">
    <name type="scientific">Clonorchis sinensis</name>
    <name type="common">Chinese liver fluke</name>
    <dbReference type="NCBI Taxonomy" id="79923"/>
    <lineage>
        <taxon>Eukaryota</taxon>
        <taxon>Metazoa</taxon>
        <taxon>Spiralia</taxon>
        <taxon>Lophotrochozoa</taxon>
        <taxon>Platyhelminthes</taxon>
        <taxon>Trematoda</taxon>
        <taxon>Digenea</taxon>
        <taxon>Opisthorchiida</taxon>
        <taxon>Opisthorchiata</taxon>
        <taxon>Opisthorchiidae</taxon>
        <taxon>Clonorchis</taxon>
    </lineage>
</organism>
<protein>
    <recommendedName>
        <fullName evidence="3">Gap-Pol polyprotein</fullName>
    </recommendedName>
</protein>
<accession>G7YTB3</accession>
<dbReference type="AlphaFoldDB" id="G7YTB3"/>
<proteinExistence type="predicted"/>